<sequence length="72" mass="8295">MPHTFSDSFGPYHDDGTYFEAAIRPTGGLPRDIEMSLLFLVHLIAELCLRWCRPTTPSPIPTYLRILTEYRP</sequence>
<keyword evidence="2" id="KW-1185">Reference proteome</keyword>
<organism evidence="1 2">
    <name type="scientific">Ophiocordyceps unilateralis</name>
    <name type="common">Zombie-ant fungus</name>
    <name type="synonym">Torrubia unilateralis</name>
    <dbReference type="NCBI Taxonomy" id="268505"/>
    <lineage>
        <taxon>Eukaryota</taxon>
        <taxon>Fungi</taxon>
        <taxon>Dikarya</taxon>
        <taxon>Ascomycota</taxon>
        <taxon>Pezizomycotina</taxon>
        <taxon>Sordariomycetes</taxon>
        <taxon>Hypocreomycetidae</taxon>
        <taxon>Hypocreales</taxon>
        <taxon>Ophiocordycipitaceae</taxon>
        <taxon>Ophiocordyceps</taxon>
    </lineage>
</organism>
<evidence type="ECO:0000313" key="1">
    <source>
        <dbReference type="EMBL" id="PFH56427.1"/>
    </source>
</evidence>
<reference evidence="1 2" key="1">
    <citation type="journal article" date="2015" name="BMC Genomics">
        <title>Gene expression during zombie ant biting behavior reflects the complexity underlying fungal parasitic behavioral manipulation.</title>
        <authorList>
            <person name="de Bekker C."/>
            <person name="Ohm R.A."/>
            <person name="Loreto R.G."/>
            <person name="Sebastian A."/>
            <person name="Albert I."/>
            <person name="Merrow M."/>
            <person name="Brachmann A."/>
            <person name="Hughes D.P."/>
        </authorList>
    </citation>
    <scope>NUCLEOTIDE SEQUENCE [LARGE SCALE GENOMIC DNA]</scope>
    <source>
        <strain evidence="1 2">SC16a</strain>
    </source>
</reference>
<comment type="caution">
    <text evidence="1">The sequence shown here is derived from an EMBL/GenBank/DDBJ whole genome shotgun (WGS) entry which is preliminary data.</text>
</comment>
<protein>
    <submittedName>
        <fullName evidence="1">Uncharacterized protein</fullName>
    </submittedName>
</protein>
<dbReference type="AlphaFoldDB" id="A0A2A9P652"/>
<proteinExistence type="predicted"/>
<gene>
    <name evidence="1" type="ORF">XA68_16529</name>
</gene>
<accession>A0A2A9P652</accession>
<name>A0A2A9P652_OPHUN</name>
<evidence type="ECO:0000313" key="2">
    <source>
        <dbReference type="Proteomes" id="UP000037136"/>
    </source>
</evidence>
<dbReference type="Proteomes" id="UP000037136">
    <property type="component" value="Unassembled WGS sequence"/>
</dbReference>
<dbReference type="EMBL" id="LAZP02000583">
    <property type="protein sequence ID" value="PFH56427.1"/>
    <property type="molecule type" value="Genomic_DNA"/>
</dbReference>
<reference evidence="1 2" key="2">
    <citation type="journal article" date="2017" name="Sci. Rep.">
        <title>Ant-infecting Ophiocordyceps genomes reveal a high diversity of potential behavioral manipulation genes and a possible major role for enterotoxins.</title>
        <authorList>
            <person name="de Bekker C."/>
            <person name="Ohm R.A."/>
            <person name="Evans H.C."/>
            <person name="Brachmann A."/>
            <person name="Hughes D.P."/>
        </authorList>
    </citation>
    <scope>NUCLEOTIDE SEQUENCE [LARGE SCALE GENOMIC DNA]</scope>
    <source>
        <strain evidence="1 2">SC16a</strain>
    </source>
</reference>